<reference evidence="2" key="1">
    <citation type="submission" date="2020-10" db="EMBL/GenBank/DDBJ databases">
        <authorList>
            <person name="Gilroy R."/>
        </authorList>
    </citation>
    <scope>NUCLEOTIDE SEQUENCE</scope>
    <source>
        <strain evidence="2">CHK188-20938</strain>
    </source>
</reference>
<reference evidence="2" key="2">
    <citation type="journal article" date="2021" name="PeerJ">
        <title>Extensive microbial diversity within the chicken gut microbiome revealed by metagenomics and culture.</title>
        <authorList>
            <person name="Gilroy R."/>
            <person name="Ravi A."/>
            <person name="Getino M."/>
            <person name="Pursley I."/>
            <person name="Horton D.L."/>
            <person name="Alikhan N.F."/>
            <person name="Baker D."/>
            <person name="Gharbi K."/>
            <person name="Hall N."/>
            <person name="Watson M."/>
            <person name="Adriaenssens E.M."/>
            <person name="Foster-Nyarko E."/>
            <person name="Jarju S."/>
            <person name="Secka A."/>
            <person name="Antonio M."/>
            <person name="Oren A."/>
            <person name="Chaudhuri R.R."/>
            <person name="La Ragione R."/>
            <person name="Hildebrand F."/>
            <person name="Pallen M.J."/>
        </authorList>
    </citation>
    <scope>NUCLEOTIDE SEQUENCE</scope>
    <source>
        <strain evidence="2">CHK188-20938</strain>
    </source>
</reference>
<evidence type="ECO:0000313" key="3">
    <source>
        <dbReference type="Proteomes" id="UP000824169"/>
    </source>
</evidence>
<dbReference type="InterPro" id="IPR007212">
    <property type="entry name" value="Zf-like"/>
</dbReference>
<evidence type="ECO:0000313" key="2">
    <source>
        <dbReference type="EMBL" id="HIV24675.1"/>
    </source>
</evidence>
<sequence>MENSSRFFANTACQYYPCHQGLEDFNCLFCYCPFYLREKCPGSPRFLDIRGKIVKDCTDCTFPHRPENYDAVIQWIKRENEKRVFSEEIRKKAIKVVPDTKEVESDE</sequence>
<organism evidence="2 3">
    <name type="scientific">Candidatus Scatomonas pullistercoris</name>
    <dbReference type="NCBI Taxonomy" id="2840920"/>
    <lineage>
        <taxon>Bacteria</taxon>
        <taxon>Bacillati</taxon>
        <taxon>Bacillota</taxon>
        <taxon>Clostridia</taxon>
        <taxon>Lachnospirales</taxon>
        <taxon>Lachnospiraceae</taxon>
        <taxon>Lachnospiraceae incertae sedis</taxon>
        <taxon>Candidatus Scatomonas</taxon>
    </lineage>
</organism>
<gene>
    <name evidence="2" type="ORF">IAB71_02630</name>
</gene>
<feature type="domain" description="Cysteine-rich small" evidence="1">
    <location>
        <begin position="6"/>
        <end position="81"/>
    </location>
</feature>
<dbReference type="EMBL" id="DVOO01000009">
    <property type="protein sequence ID" value="HIV24675.1"/>
    <property type="molecule type" value="Genomic_DNA"/>
</dbReference>
<dbReference type="Pfam" id="PF04071">
    <property type="entry name" value="zf-like"/>
    <property type="match status" value="1"/>
</dbReference>
<name>A0A9D1P1C5_9FIRM</name>
<proteinExistence type="predicted"/>
<protein>
    <submittedName>
        <fullName evidence="2">Metal-binding protein</fullName>
    </submittedName>
</protein>
<dbReference type="Proteomes" id="UP000824169">
    <property type="component" value="Unassembled WGS sequence"/>
</dbReference>
<comment type="caution">
    <text evidence="2">The sequence shown here is derived from an EMBL/GenBank/DDBJ whole genome shotgun (WGS) entry which is preliminary data.</text>
</comment>
<accession>A0A9D1P1C5</accession>
<evidence type="ECO:0000259" key="1">
    <source>
        <dbReference type="Pfam" id="PF04071"/>
    </source>
</evidence>
<dbReference type="AlphaFoldDB" id="A0A9D1P1C5"/>